<dbReference type="Gene3D" id="3.30.920.30">
    <property type="entry name" value="Hypothetical protein"/>
    <property type="match status" value="1"/>
</dbReference>
<evidence type="ECO:0000313" key="10">
    <source>
        <dbReference type="Proteomes" id="UP000501926"/>
    </source>
</evidence>
<dbReference type="GO" id="GO:0016787">
    <property type="term" value="F:hydrolase activity"/>
    <property type="evidence" value="ECO:0007669"/>
    <property type="project" value="UniProtKB-KW"/>
</dbReference>
<evidence type="ECO:0000313" key="9">
    <source>
        <dbReference type="EMBL" id="QII11178.1"/>
    </source>
</evidence>
<sequence>MPKLTPTSYNELVKKLRMFGFEGPYGGGKHLYMVKGSLRLTIPNPHRKEISIDLLTRIIRQAGITKNDWIKNEV</sequence>
<evidence type="ECO:0008006" key="11">
    <source>
        <dbReference type="Google" id="ProtNLM"/>
    </source>
</evidence>
<organism evidence="8">
    <name type="scientific">Kuenenia stuttgartiensis</name>
    <dbReference type="NCBI Taxonomy" id="174633"/>
    <lineage>
        <taxon>Bacteria</taxon>
        <taxon>Pseudomonadati</taxon>
        <taxon>Planctomycetota</taxon>
        <taxon>Candidatus Brocadiia</taxon>
        <taxon>Candidatus Brocadiales</taxon>
        <taxon>Candidatus Brocadiaceae</taxon>
        <taxon>Candidatus Kuenenia</taxon>
    </lineage>
</organism>
<evidence type="ECO:0000256" key="2">
    <source>
        <dbReference type="ARBA" id="ARBA00022649"/>
    </source>
</evidence>
<dbReference type="AlphaFoldDB" id="Q1Q2A7"/>
<keyword evidence="6" id="KW-0694">RNA-binding</keyword>
<dbReference type="GO" id="GO:0004519">
    <property type="term" value="F:endonuclease activity"/>
    <property type="evidence" value="ECO:0007669"/>
    <property type="project" value="UniProtKB-KW"/>
</dbReference>
<reference evidence="9 10" key="3">
    <citation type="submission" date="2020-02" db="EMBL/GenBank/DDBJ databases">
        <title>Newly sequenced genome of strain CSTR1 showed variability in Candidatus Kuenenia stuttgartiensis genomes.</title>
        <authorList>
            <person name="Ding C."/>
            <person name="Adrian L."/>
        </authorList>
    </citation>
    <scope>NUCLEOTIDE SEQUENCE [LARGE SCALE GENOMIC DNA]</scope>
    <source>
        <strain evidence="9 10">CSTR1</strain>
    </source>
</reference>
<reference evidence="8" key="1">
    <citation type="journal article" date="2006" name="Nature">
        <title>Deciphering the evolution and metabolism of an anammox bacterium from a community genome.</title>
        <authorList>
            <person name="Strous M."/>
            <person name="Pelletier E."/>
            <person name="Mangenot S."/>
            <person name="Rattei T."/>
            <person name="Lehner A."/>
            <person name="Taylor M.W."/>
            <person name="Horn M."/>
            <person name="Daims H."/>
            <person name="Bartol-Mavel D."/>
            <person name="Wincker P."/>
            <person name="Barbe V."/>
            <person name="Fonknechten N."/>
            <person name="Vallenet D."/>
            <person name="Segurens B."/>
            <person name="Schenowitz-Truong C."/>
            <person name="Medigue C."/>
            <person name="Collingro A."/>
            <person name="Snel B."/>
            <person name="Dutilh B.E."/>
            <person name="OpDenCamp H.J.M."/>
            <person name="vanDerDrift C."/>
            <person name="Cirpus I."/>
            <person name="vanDePas-Schoonen K.T."/>
            <person name="Harhangi H.R."/>
            <person name="vanNiftrik L."/>
            <person name="Schmid M."/>
            <person name="Keltjens J."/>
            <person name="vanDeVossenberg J."/>
            <person name="Kartal B."/>
            <person name="Meier H."/>
            <person name="Frishman D."/>
            <person name="Huynen M.A."/>
            <person name="Mewes H."/>
            <person name="Weissenbach J."/>
            <person name="Jetten M.S.M."/>
            <person name="Wagner M."/>
            <person name="LePaslier D."/>
        </authorList>
    </citation>
    <scope>NUCLEOTIDE SEQUENCE</scope>
</reference>
<keyword evidence="5" id="KW-0378">Hydrolase</keyword>
<evidence type="ECO:0000256" key="4">
    <source>
        <dbReference type="ARBA" id="ARBA00022759"/>
    </source>
</evidence>
<accession>Q1Q2A7</accession>
<dbReference type="GO" id="GO:0003729">
    <property type="term" value="F:mRNA binding"/>
    <property type="evidence" value="ECO:0007669"/>
    <property type="project" value="InterPro"/>
</dbReference>
<proteinExistence type="inferred from homology"/>
<evidence type="ECO:0000313" key="8">
    <source>
        <dbReference type="EMBL" id="CAJ74149.1"/>
    </source>
</evidence>
<dbReference type="EMBL" id="CP049055">
    <property type="protein sequence ID" value="QII11178.1"/>
    <property type="molecule type" value="Genomic_DNA"/>
</dbReference>
<dbReference type="InterPro" id="IPR012933">
    <property type="entry name" value="HicA_mRNA_interferase"/>
</dbReference>
<comment type="similarity">
    <text evidence="1">Belongs to the HicA mRNA interferase family.</text>
</comment>
<evidence type="ECO:0000256" key="6">
    <source>
        <dbReference type="ARBA" id="ARBA00022884"/>
    </source>
</evidence>
<dbReference type="RefSeq" id="WP_164994758.1">
    <property type="nucleotide sequence ID" value="NZ_CP049055.1"/>
</dbReference>
<dbReference type="InterPro" id="IPR038570">
    <property type="entry name" value="HicA_sf"/>
</dbReference>
<name>Q1Q2A7_KUEST</name>
<dbReference type="SUPFAM" id="SSF54786">
    <property type="entry name" value="YcfA/nrd intein domain"/>
    <property type="match status" value="1"/>
</dbReference>
<keyword evidence="3" id="KW-0540">Nuclease</keyword>
<keyword evidence="7" id="KW-0346">Stress response</keyword>
<reference evidence="8" key="2">
    <citation type="submission" date="2006-01" db="EMBL/GenBank/DDBJ databases">
        <authorList>
            <person name="Genoscope"/>
        </authorList>
    </citation>
    <scope>NUCLEOTIDE SEQUENCE</scope>
</reference>
<keyword evidence="4" id="KW-0255">Endonuclease</keyword>
<dbReference type="Proteomes" id="UP000501926">
    <property type="component" value="Chromosome"/>
</dbReference>
<gene>
    <name evidence="9" type="ORF">KsCSTR_17990</name>
    <name evidence="8" type="ORF">kuste3387</name>
</gene>
<evidence type="ECO:0000256" key="3">
    <source>
        <dbReference type="ARBA" id="ARBA00022722"/>
    </source>
</evidence>
<evidence type="ECO:0000256" key="5">
    <source>
        <dbReference type="ARBA" id="ARBA00022801"/>
    </source>
</evidence>
<evidence type="ECO:0000256" key="7">
    <source>
        <dbReference type="ARBA" id="ARBA00023016"/>
    </source>
</evidence>
<dbReference type="Pfam" id="PF07927">
    <property type="entry name" value="HicA_toxin"/>
    <property type="match status" value="1"/>
</dbReference>
<keyword evidence="2" id="KW-1277">Toxin-antitoxin system</keyword>
<evidence type="ECO:0000256" key="1">
    <source>
        <dbReference type="ARBA" id="ARBA00006620"/>
    </source>
</evidence>
<dbReference type="EMBL" id="CT573071">
    <property type="protein sequence ID" value="CAJ74149.1"/>
    <property type="molecule type" value="Genomic_DNA"/>
</dbReference>
<protein>
    <recommendedName>
        <fullName evidence="11">YcfA-like protein</fullName>
    </recommendedName>
</protein>